<comment type="caution">
    <text evidence="2">The sequence shown here is derived from an EMBL/GenBank/DDBJ whole genome shotgun (WGS) entry which is preliminary data.</text>
</comment>
<dbReference type="AlphaFoldDB" id="A0A7X3MLH9"/>
<evidence type="ECO:0000313" key="3">
    <source>
        <dbReference type="Proteomes" id="UP000460412"/>
    </source>
</evidence>
<protein>
    <submittedName>
        <fullName evidence="2">Uncharacterized protein</fullName>
    </submittedName>
</protein>
<evidence type="ECO:0000313" key="2">
    <source>
        <dbReference type="EMBL" id="MXP78555.1"/>
    </source>
</evidence>
<organism evidence="2 3">
    <name type="scientific">Sporofaciens musculi</name>
    <dbReference type="NCBI Taxonomy" id="2681861"/>
    <lineage>
        <taxon>Bacteria</taxon>
        <taxon>Bacillati</taxon>
        <taxon>Bacillota</taxon>
        <taxon>Clostridia</taxon>
        <taxon>Lachnospirales</taxon>
        <taxon>Lachnospiraceae</taxon>
        <taxon>Sporofaciens</taxon>
    </lineage>
</organism>
<name>A0A7X3MLH9_9FIRM</name>
<reference evidence="2 3" key="1">
    <citation type="submission" date="2019-12" db="EMBL/GenBank/DDBJ databases">
        <title>Sporaefaciens musculi gen. nov., sp. nov., a novel bacterium isolated from the caecum of an obese mouse.</title>
        <authorList>
            <person name="Rasmussen T.S."/>
            <person name="Streidl T."/>
            <person name="Hitch T.C.A."/>
            <person name="Wortmann E."/>
            <person name="Deptula P."/>
            <person name="Hansen M."/>
            <person name="Nielsen D.S."/>
            <person name="Clavel T."/>
            <person name="Vogensen F.K."/>
        </authorList>
    </citation>
    <scope>NUCLEOTIDE SEQUENCE [LARGE SCALE GENOMIC DNA]</scope>
    <source>
        <strain evidence="2 3">WCA-9-b2</strain>
    </source>
</reference>
<gene>
    <name evidence="2" type="ORF">GN277_25400</name>
</gene>
<feature type="signal peptide" evidence="1">
    <location>
        <begin position="1"/>
        <end position="20"/>
    </location>
</feature>
<dbReference type="EMBL" id="WUQX01000001">
    <property type="protein sequence ID" value="MXP78555.1"/>
    <property type="molecule type" value="Genomic_DNA"/>
</dbReference>
<dbReference type="PROSITE" id="PS51257">
    <property type="entry name" value="PROKAR_LIPOPROTEIN"/>
    <property type="match status" value="1"/>
</dbReference>
<accession>A0A7X3MLH9</accession>
<dbReference type="InterPro" id="IPR045714">
    <property type="entry name" value="DUF6070"/>
</dbReference>
<feature type="chain" id="PRO_5039368320" evidence="1">
    <location>
        <begin position="21"/>
        <end position="414"/>
    </location>
</feature>
<evidence type="ECO:0000256" key="1">
    <source>
        <dbReference type="SAM" id="SignalP"/>
    </source>
</evidence>
<proteinExistence type="predicted"/>
<keyword evidence="1" id="KW-0732">Signal</keyword>
<dbReference type="Proteomes" id="UP000460412">
    <property type="component" value="Unassembled WGS sequence"/>
</dbReference>
<dbReference type="RefSeq" id="WP_159755340.1">
    <property type="nucleotide sequence ID" value="NZ_WUQX01000001.1"/>
</dbReference>
<keyword evidence="3" id="KW-1185">Reference proteome</keyword>
<sequence>MKKRDILLVIMLLCCVSFCACNNGRERTEIVSDSEAKEDITEESTETDRIAKGYDLLVSDSERKEAEDDCKEKMELIAELYKNADKGYASNVIIADEIIDQMVEKLKSIGCSVTVTALYSDMENYKELEDFLNASIAGRSGSAVCYEIHSDGGVGRYKYIYDGKDMYILSAKAAWSDDDKPVITYISYTRIKEWKFTDKGWFCYELCVPEYPEVTEIVDGSCMVRVKPITEKNREMSEKCVLGLAYQGNNLLCSDWDIDRMESLDYNGLYEYLYAMKYQEQFPSENYPDGIPKDEFESLIMEYLPVTAEEIESYAVFDEEKQTYMWERLGCFNYAPTYFGTSFPEVTDIRENKDGTLTLTVDAVCSMILCDDAVITHELTVKFAEDGSFRYLGNKILDDGLSNIPEYQYRIVRK</sequence>
<dbReference type="Pfam" id="PF19546">
    <property type="entry name" value="DUF6070"/>
    <property type="match status" value="1"/>
</dbReference>